<evidence type="ECO:0000256" key="1">
    <source>
        <dbReference type="SAM" id="Phobius"/>
    </source>
</evidence>
<accession>T0ZYZ8</accession>
<feature type="non-terminal residue" evidence="2">
    <location>
        <position position="1"/>
    </location>
</feature>
<keyword evidence="1" id="KW-0472">Membrane</keyword>
<reference evidence="2" key="1">
    <citation type="submission" date="2013-08" db="EMBL/GenBank/DDBJ databases">
        <authorList>
            <person name="Mendez C."/>
            <person name="Richter M."/>
            <person name="Ferrer M."/>
            <person name="Sanchez J."/>
        </authorList>
    </citation>
    <scope>NUCLEOTIDE SEQUENCE</scope>
</reference>
<proteinExistence type="predicted"/>
<sequence length="200" mass="22069">LVMKPLARIAVLNPQVAAALATYQQASPDQQLSWIKSYSGALKKASDDNGKVILPAGDYGPVATLMNGMLDLARAGLLEGALDSSSLLPYDLNNTKSLLFLEGPIENRVAQHLNELGSQWGMTNEMGPYPGAWWLWPYAFLYQIPGIANSPNADLITGLIMAVAFLLLIFLPVIPGLNRIPYLIPVYRLIWRDWYRRSKG</sequence>
<keyword evidence="1" id="KW-0812">Transmembrane</keyword>
<feature type="transmembrane region" description="Helical" evidence="1">
    <location>
        <begin position="155"/>
        <end position="174"/>
    </location>
</feature>
<comment type="caution">
    <text evidence="2">The sequence shown here is derived from an EMBL/GenBank/DDBJ whole genome shotgun (WGS) entry which is preliminary data.</text>
</comment>
<protein>
    <submittedName>
        <fullName evidence="2">Cytochrome b/b6 domain protein</fullName>
    </submittedName>
</protein>
<dbReference type="EMBL" id="AUZY01007439">
    <property type="protein sequence ID" value="EQD49813.1"/>
    <property type="molecule type" value="Genomic_DNA"/>
</dbReference>
<dbReference type="AlphaFoldDB" id="T0ZYZ8"/>
<keyword evidence="1" id="KW-1133">Transmembrane helix</keyword>
<reference evidence="2" key="2">
    <citation type="journal article" date="2014" name="ISME J.">
        <title>Microbial stratification in low pH oxic and suboxic macroscopic growths along an acid mine drainage.</title>
        <authorList>
            <person name="Mendez-Garcia C."/>
            <person name="Mesa V."/>
            <person name="Sprenger R.R."/>
            <person name="Richter M."/>
            <person name="Diez M.S."/>
            <person name="Solano J."/>
            <person name="Bargiela R."/>
            <person name="Golyshina O.V."/>
            <person name="Manteca A."/>
            <person name="Ramos J.L."/>
            <person name="Gallego J.R."/>
            <person name="Llorente I."/>
            <person name="Martins Dos Santos V.A."/>
            <person name="Jensen O.N."/>
            <person name="Pelaez A.I."/>
            <person name="Sanchez J."/>
            <person name="Ferrer M."/>
        </authorList>
    </citation>
    <scope>NUCLEOTIDE SEQUENCE</scope>
</reference>
<evidence type="ECO:0000313" key="2">
    <source>
        <dbReference type="EMBL" id="EQD49813.1"/>
    </source>
</evidence>
<organism evidence="2">
    <name type="scientific">mine drainage metagenome</name>
    <dbReference type="NCBI Taxonomy" id="410659"/>
    <lineage>
        <taxon>unclassified sequences</taxon>
        <taxon>metagenomes</taxon>
        <taxon>ecological metagenomes</taxon>
    </lineage>
</organism>
<gene>
    <name evidence="2" type="ORF">B1B_11449</name>
</gene>
<name>T0ZYZ8_9ZZZZ</name>